<dbReference type="SUPFAM" id="SSF53850">
    <property type="entry name" value="Periplasmic binding protein-like II"/>
    <property type="match status" value="1"/>
</dbReference>
<dbReference type="InterPro" id="IPR005064">
    <property type="entry name" value="BUG"/>
</dbReference>
<comment type="caution">
    <text evidence="3">The sequence shown here is derived from an EMBL/GenBank/DDBJ whole genome shotgun (WGS) entry which is preliminary data.</text>
</comment>
<reference evidence="3 4" key="1">
    <citation type="submission" date="2016-03" db="EMBL/GenBank/DDBJ databases">
        <title>Genome sequence of Variovorax paradoxus KB5.</title>
        <authorList>
            <person name="Jeong H."/>
            <person name="Hong C.E."/>
            <person name="Jo S.H."/>
            <person name="Park J.M."/>
        </authorList>
    </citation>
    <scope>NUCLEOTIDE SEQUENCE [LARGE SCALE GENOMIC DNA]</scope>
    <source>
        <strain evidence="3 4">KB5</strain>
    </source>
</reference>
<dbReference type="Gene3D" id="3.40.190.150">
    <property type="entry name" value="Bordetella uptake gene, domain 1"/>
    <property type="match status" value="1"/>
</dbReference>
<dbReference type="Pfam" id="PF03401">
    <property type="entry name" value="TctC"/>
    <property type="match status" value="1"/>
</dbReference>
<dbReference type="AlphaFoldDB" id="A0AA91DJF3"/>
<dbReference type="PIRSF" id="PIRSF017082">
    <property type="entry name" value="YflP"/>
    <property type="match status" value="1"/>
</dbReference>
<evidence type="ECO:0000256" key="2">
    <source>
        <dbReference type="SAM" id="SignalP"/>
    </source>
</evidence>
<protein>
    <submittedName>
        <fullName evidence="3">ABC transporter substrate-binding protein</fullName>
    </submittedName>
</protein>
<dbReference type="InterPro" id="IPR042100">
    <property type="entry name" value="Bug_dom1"/>
</dbReference>
<evidence type="ECO:0000256" key="1">
    <source>
        <dbReference type="ARBA" id="ARBA00006987"/>
    </source>
</evidence>
<evidence type="ECO:0000313" key="3">
    <source>
        <dbReference type="EMBL" id="OAK59367.1"/>
    </source>
</evidence>
<proteinExistence type="inferred from homology"/>
<dbReference type="EMBL" id="LVHG01000072">
    <property type="protein sequence ID" value="OAK59367.1"/>
    <property type="molecule type" value="Genomic_DNA"/>
</dbReference>
<keyword evidence="2" id="KW-0732">Signal</keyword>
<dbReference type="PANTHER" id="PTHR42928:SF5">
    <property type="entry name" value="BLR1237 PROTEIN"/>
    <property type="match status" value="1"/>
</dbReference>
<comment type="similarity">
    <text evidence="1">Belongs to the UPF0065 (bug) family.</text>
</comment>
<dbReference type="CDD" id="cd07012">
    <property type="entry name" value="PBP2_Bug_TTT"/>
    <property type="match status" value="1"/>
</dbReference>
<dbReference type="PANTHER" id="PTHR42928">
    <property type="entry name" value="TRICARBOXYLATE-BINDING PROTEIN"/>
    <property type="match status" value="1"/>
</dbReference>
<gene>
    <name evidence="3" type="ORF">A3K87_26190</name>
</gene>
<organism evidence="3 4">
    <name type="scientific">Variovorax paradoxus</name>
    <dbReference type="NCBI Taxonomy" id="34073"/>
    <lineage>
        <taxon>Bacteria</taxon>
        <taxon>Pseudomonadati</taxon>
        <taxon>Pseudomonadota</taxon>
        <taxon>Betaproteobacteria</taxon>
        <taxon>Burkholderiales</taxon>
        <taxon>Comamonadaceae</taxon>
        <taxon>Variovorax</taxon>
    </lineage>
</organism>
<accession>A0AA91DJF3</accession>
<evidence type="ECO:0000313" key="4">
    <source>
        <dbReference type="Proteomes" id="UP000077852"/>
    </source>
</evidence>
<dbReference type="Proteomes" id="UP000077852">
    <property type="component" value="Unassembled WGS sequence"/>
</dbReference>
<sequence length="328" mass="34062">MLVLRRWGQGVLLCLAAVSGAHAQTAAKGDWPQRPIRMVVPFTAGGGSDIVARVLARPLSQELGQPVFIDNRPGAATVIGTQYVVRSVPDGHTLLLSGSTSFSINPALRKKLPYDPARDLAPIAIVARSSLALVGGKDTPWHSLPELIAAAKAHPGRIRYGTFGPGSGPHLAGEMLAAAAGIRLQAVPYRNTGQLAVALSAGEVDLGIEVAGALAPLVNAGRLHALAVFGAGRSGTLPGVRTLAEQGLPDATFEAWFGLAAPARTPAPVLDALSRAVTRAMDDAAVQANLRAQGMDPVTVGPEAFRKEAESEISRYRVQADRAGISLD</sequence>
<feature type="chain" id="PRO_5041700979" evidence="2">
    <location>
        <begin position="24"/>
        <end position="328"/>
    </location>
</feature>
<dbReference type="Gene3D" id="3.40.190.10">
    <property type="entry name" value="Periplasmic binding protein-like II"/>
    <property type="match status" value="1"/>
</dbReference>
<feature type="signal peptide" evidence="2">
    <location>
        <begin position="1"/>
        <end position="23"/>
    </location>
</feature>
<name>A0AA91DJF3_VARPD</name>